<accession>A0A2P2IQA9</accession>
<evidence type="ECO:0000313" key="6">
    <source>
        <dbReference type="EMBL" id="MBW83387.1"/>
    </source>
</evidence>
<keyword evidence="2" id="KW-0645">Protease</keyword>
<keyword evidence="3" id="KW-0378">Hydrolase</keyword>
<reference evidence="6" key="1">
    <citation type="submission" date="2018-02" db="EMBL/GenBank/DDBJ databases">
        <title>Rhizophora mucronata_Transcriptome.</title>
        <authorList>
            <person name="Meera S.P."/>
            <person name="Sreeshan A."/>
            <person name="Augustine A."/>
        </authorList>
    </citation>
    <scope>NUCLEOTIDE SEQUENCE</scope>
    <source>
        <tissue evidence="6">Leaf</tissue>
    </source>
</reference>
<dbReference type="Pfam" id="PF05903">
    <property type="entry name" value="Peptidase_C97"/>
    <property type="match status" value="1"/>
</dbReference>
<feature type="region of interest" description="Disordered" evidence="4">
    <location>
        <begin position="164"/>
        <end position="207"/>
    </location>
</feature>
<dbReference type="GO" id="GO:0006508">
    <property type="term" value="P:proteolysis"/>
    <property type="evidence" value="ECO:0007669"/>
    <property type="project" value="UniProtKB-KW"/>
</dbReference>
<dbReference type="GO" id="GO:0016579">
    <property type="term" value="P:protein deubiquitination"/>
    <property type="evidence" value="ECO:0007669"/>
    <property type="project" value="TreeGrafter"/>
</dbReference>
<evidence type="ECO:0000256" key="1">
    <source>
        <dbReference type="ARBA" id="ARBA00008140"/>
    </source>
</evidence>
<dbReference type="Gene3D" id="3.90.1720.30">
    <property type="entry name" value="PPPDE domains"/>
    <property type="match status" value="1"/>
</dbReference>
<dbReference type="InterPro" id="IPR042266">
    <property type="entry name" value="PPPDE_sf"/>
</dbReference>
<dbReference type="GO" id="GO:0101005">
    <property type="term" value="F:deubiquitinase activity"/>
    <property type="evidence" value="ECO:0007669"/>
    <property type="project" value="TreeGrafter"/>
</dbReference>
<dbReference type="SMART" id="SM01179">
    <property type="entry name" value="DUF862"/>
    <property type="match status" value="1"/>
</dbReference>
<dbReference type="PANTHER" id="PTHR12378:SF17">
    <property type="entry name" value="OS06G0182100 PROTEIN"/>
    <property type="match status" value="1"/>
</dbReference>
<sequence>MLCNIVLTDRKKRTGTVPVYLNVYDLTPINGYAYWLGLGIYHSGVQVHGVEYGFGAHDHTTSGIFEVEPNRCPGFTFRKSILIGRTDLGPKEVRAFMQKLAREYSGNSYHLIAKNCNHFCSDVCIKLTGKPIPRWVNRLARLGLLCKCVLPAELAETKIHQVRSEVRAGEGEHKKLRSRASSFPLPSKPITPSSMCYPSSSGGRNRRQRRCLPLSLLLARDTTTASTSTMSS</sequence>
<feature type="domain" description="PPPDE" evidence="5">
    <location>
        <begin position="17"/>
        <end position="154"/>
    </location>
</feature>
<evidence type="ECO:0000256" key="2">
    <source>
        <dbReference type="ARBA" id="ARBA00022670"/>
    </source>
</evidence>
<evidence type="ECO:0000259" key="5">
    <source>
        <dbReference type="PROSITE" id="PS51858"/>
    </source>
</evidence>
<organism evidence="6">
    <name type="scientific">Rhizophora mucronata</name>
    <name type="common">Asiatic mangrove</name>
    <dbReference type="NCBI Taxonomy" id="61149"/>
    <lineage>
        <taxon>Eukaryota</taxon>
        <taxon>Viridiplantae</taxon>
        <taxon>Streptophyta</taxon>
        <taxon>Embryophyta</taxon>
        <taxon>Tracheophyta</taxon>
        <taxon>Spermatophyta</taxon>
        <taxon>Magnoliopsida</taxon>
        <taxon>eudicotyledons</taxon>
        <taxon>Gunneridae</taxon>
        <taxon>Pentapetalae</taxon>
        <taxon>rosids</taxon>
        <taxon>fabids</taxon>
        <taxon>Malpighiales</taxon>
        <taxon>Rhizophoraceae</taxon>
        <taxon>Rhizophora</taxon>
    </lineage>
</organism>
<comment type="similarity">
    <text evidence="1">Belongs to the DeSI family.</text>
</comment>
<dbReference type="PROSITE" id="PS51858">
    <property type="entry name" value="PPPDE"/>
    <property type="match status" value="1"/>
</dbReference>
<dbReference type="InterPro" id="IPR008580">
    <property type="entry name" value="PPPDE_dom"/>
</dbReference>
<dbReference type="PANTHER" id="PTHR12378">
    <property type="entry name" value="DESUMOYLATING ISOPEPTIDASE"/>
    <property type="match status" value="1"/>
</dbReference>
<proteinExistence type="inferred from homology"/>
<dbReference type="EMBL" id="GGEC01002904">
    <property type="protein sequence ID" value="MBW83387.1"/>
    <property type="molecule type" value="Transcribed_RNA"/>
</dbReference>
<name>A0A2P2IQA9_RHIMU</name>
<feature type="compositionally biased region" description="Basic and acidic residues" evidence="4">
    <location>
        <begin position="164"/>
        <end position="173"/>
    </location>
</feature>
<protein>
    <submittedName>
        <fullName evidence="6">DeSI-like protein At4g17486</fullName>
    </submittedName>
</protein>
<evidence type="ECO:0000256" key="3">
    <source>
        <dbReference type="ARBA" id="ARBA00022801"/>
    </source>
</evidence>
<evidence type="ECO:0000256" key="4">
    <source>
        <dbReference type="SAM" id="MobiDB-lite"/>
    </source>
</evidence>
<dbReference type="AlphaFoldDB" id="A0A2P2IQA9"/>